<accession>A0A132C4K7</accession>
<dbReference type="InterPro" id="IPR035965">
    <property type="entry name" value="PAS-like_dom_sf"/>
</dbReference>
<dbReference type="InterPro" id="IPR043128">
    <property type="entry name" value="Rev_trsase/Diguanyl_cyclase"/>
</dbReference>
<evidence type="ECO:0000313" key="5">
    <source>
        <dbReference type="Proteomes" id="UP000068382"/>
    </source>
</evidence>
<evidence type="ECO:0000259" key="2">
    <source>
        <dbReference type="PROSITE" id="PS50883"/>
    </source>
</evidence>
<organism evidence="4 5">
    <name type="scientific">Tritonibacter horizontis</name>
    <dbReference type="NCBI Taxonomy" id="1768241"/>
    <lineage>
        <taxon>Bacteria</taxon>
        <taxon>Pseudomonadati</taxon>
        <taxon>Pseudomonadota</taxon>
        <taxon>Alphaproteobacteria</taxon>
        <taxon>Rhodobacterales</taxon>
        <taxon>Paracoccaceae</taxon>
        <taxon>Tritonibacter</taxon>
    </lineage>
</organism>
<feature type="transmembrane region" description="Helical" evidence="1">
    <location>
        <begin position="78"/>
        <end position="96"/>
    </location>
</feature>
<dbReference type="PANTHER" id="PTHR44757:SF2">
    <property type="entry name" value="BIOFILM ARCHITECTURE MAINTENANCE PROTEIN MBAA"/>
    <property type="match status" value="1"/>
</dbReference>
<dbReference type="Pfam" id="PF00990">
    <property type="entry name" value="GGDEF"/>
    <property type="match status" value="1"/>
</dbReference>
<dbReference type="PANTHER" id="PTHR44757">
    <property type="entry name" value="DIGUANYLATE CYCLASE DGCP"/>
    <property type="match status" value="1"/>
</dbReference>
<comment type="caution">
    <text evidence="4">The sequence shown here is derived from an EMBL/GenBank/DDBJ whole genome shotgun (WGS) entry which is preliminary data.</text>
</comment>
<dbReference type="PROSITE" id="PS50887">
    <property type="entry name" value="GGDEF"/>
    <property type="match status" value="1"/>
</dbReference>
<dbReference type="CDD" id="cd01949">
    <property type="entry name" value="GGDEF"/>
    <property type="match status" value="1"/>
</dbReference>
<dbReference type="InterPro" id="IPR052155">
    <property type="entry name" value="Biofilm_reg_signaling"/>
</dbReference>
<dbReference type="NCBIfam" id="TIGR00254">
    <property type="entry name" value="GGDEF"/>
    <property type="match status" value="1"/>
</dbReference>
<dbReference type="PATRIC" id="fig|1768241.3.peg.338"/>
<dbReference type="SMART" id="SM00052">
    <property type="entry name" value="EAL"/>
    <property type="match status" value="1"/>
</dbReference>
<evidence type="ECO:0000259" key="3">
    <source>
        <dbReference type="PROSITE" id="PS50887"/>
    </source>
</evidence>
<proteinExistence type="predicted"/>
<dbReference type="OrthoDB" id="9814202at2"/>
<protein>
    <submittedName>
        <fullName evidence="4">Phytochrome-like protein cph2</fullName>
    </submittedName>
</protein>
<dbReference type="Proteomes" id="UP000068382">
    <property type="component" value="Unassembled WGS sequence"/>
</dbReference>
<sequence length="671" mass="73266">MRRFWKRRSREIADFSLRSFAVSLPVGLSAQAGHAQFSNRLDTQTEQFDDAVPHPPSFASQSSFDEAFLSPLPAAVNLLYVFCAGVFLFFLIAEVLKRIRRVRMKPAAISEGAGLSPEDLKSVALLDAEARVIDANPRFQKDVDLNLSQILGRPIWALHKMGFGKAFWEGVLVEAKSSGSWSGETRTLDPSGAAEAHVILVTARKDADQTATYEFHSQRQKKPEAGAEFNRKPSLHASSQAVLPNRQAMNAEIDSAIARAQSTNRSLALMVIDLDRFRDINAIFGDEVGDQVLARLARSLRSIARPNLKVGRIGDDEFILLVEHVSDPSLLSQLAEEVATALSEDVAVDGLACRLSASIGIAQFPKDGICRRSLMQAAEASLCHAKTAGRGQVSFYAEAMEQRSEKSAQLVNDLQRGIAAGELTMYYQPQVDLRTGQCVGAEALLRWQHPTKGLLLPGGFVPLAMDVGLAAAIDQFVMKEVCAQIGRWTDRGYTPMKISVNMSAISLLSPDFATDLKTATARHGVDPHSLEIEILESTIFPRMNASFELIRELHEIGISLAIDDFGTGYSSLSLLKDLPIGRLKLDRRFITNLPHNVKDDRIVAAVVAMGRSLGIDVIAEGVETRTQESRLIALGCTEAQGFLYSRPISADDLSIHWMKGSVPNACVGATT</sequence>
<keyword evidence="5" id="KW-1185">Reference proteome</keyword>
<dbReference type="CDD" id="cd01948">
    <property type="entry name" value="EAL"/>
    <property type="match status" value="1"/>
</dbReference>
<dbReference type="Gene3D" id="3.30.70.270">
    <property type="match status" value="1"/>
</dbReference>
<keyword evidence="1" id="KW-0812">Transmembrane</keyword>
<dbReference type="InterPro" id="IPR000160">
    <property type="entry name" value="GGDEF_dom"/>
</dbReference>
<dbReference type="SUPFAM" id="SSF55073">
    <property type="entry name" value="Nucleotide cyclase"/>
    <property type="match status" value="1"/>
</dbReference>
<evidence type="ECO:0000313" key="4">
    <source>
        <dbReference type="EMBL" id="KUP95000.1"/>
    </source>
</evidence>
<dbReference type="Gene3D" id="3.20.20.450">
    <property type="entry name" value="EAL domain"/>
    <property type="match status" value="1"/>
</dbReference>
<evidence type="ECO:0000256" key="1">
    <source>
        <dbReference type="SAM" id="Phobius"/>
    </source>
</evidence>
<dbReference type="SMART" id="SM00267">
    <property type="entry name" value="GGDEF"/>
    <property type="match status" value="1"/>
</dbReference>
<dbReference type="Pfam" id="PF00563">
    <property type="entry name" value="EAL"/>
    <property type="match status" value="1"/>
</dbReference>
<dbReference type="SUPFAM" id="SSF55785">
    <property type="entry name" value="PYP-like sensor domain (PAS domain)"/>
    <property type="match status" value="1"/>
</dbReference>
<name>A0A132C4K7_9RHOB</name>
<dbReference type="AlphaFoldDB" id="A0A132C4K7"/>
<feature type="domain" description="EAL" evidence="2">
    <location>
        <begin position="407"/>
        <end position="661"/>
    </location>
</feature>
<gene>
    <name evidence="4" type="primary">cph2</name>
    <name evidence="4" type="ORF">TRIHO_03370</name>
</gene>
<keyword evidence="1" id="KW-0472">Membrane</keyword>
<dbReference type="InterPro" id="IPR001633">
    <property type="entry name" value="EAL_dom"/>
</dbReference>
<reference evidence="4 5" key="1">
    <citation type="submission" date="2015-12" db="EMBL/GenBank/DDBJ databases">
        <title>Genome sequence of the marine Rhodobacteraceae strain O3.65, Candidatus Tritonibacter horizontis.</title>
        <authorList>
            <person name="Poehlein A."/>
            <person name="Giebel H.A."/>
            <person name="Voget S."/>
            <person name="Brinkhoff T."/>
        </authorList>
    </citation>
    <scope>NUCLEOTIDE SEQUENCE [LARGE SCALE GENOMIC DNA]</scope>
    <source>
        <strain evidence="4 5">O3.65</strain>
    </source>
</reference>
<dbReference type="SUPFAM" id="SSF141868">
    <property type="entry name" value="EAL domain-like"/>
    <property type="match status" value="1"/>
</dbReference>
<dbReference type="EMBL" id="LPUY01000008">
    <property type="protein sequence ID" value="KUP95000.1"/>
    <property type="molecule type" value="Genomic_DNA"/>
</dbReference>
<dbReference type="Gene3D" id="3.30.450.20">
    <property type="entry name" value="PAS domain"/>
    <property type="match status" value="1"/>
</dbReference>
<dbReference type="PROSITE" id="PS50883">
    <property type="entry name" value="EAL"/>
    <property type="match status" value="1"/>
</dbReference>
<feature type="domain" description="GGDEF" evidence="3">
    <location>
        <begin position="265"/>
        <end position="398"/>
    </location>
</feature>
<keyword evidence="1" id="KW-1133">Transmembrane helix</keyword>
<dbReference type="InterPro" id="IPR035919">
    <property type="entry name" value="EAL_sf"/>
</dbReference>
<dbReference type="InterPro" id="IPR029787">
    <property type="entry name" value="Nucleotide_cyclase"/>
</dbReference>